<dbReference type="KEGG" id="dmp:FAK_00470"/>
<dbReference type="InterPro" id="IPR000711">
    <property type="entry name" value="ATPase_OSCP/dsu"/>
</dbReference>
<comment type="function">
    <text evidence="7">This protein is part of the stalk that links CF(0) to CF(1). It either transmits conformational changes from CF(0) to CF(1) or is implicated in proton conduction.</text>
</comment>
<evidence type="ECO:0000313" key="9">
    <source>
        <dbReference type="Proteomes" id="UP001366166"/>
    </source>
</evidence>
<protein>
    <recommendedName>
        <fullName evidence="7">ATP synthase subunit delta</fullName>
    </recommendedName>
    <alternativeName>
        <fullName evidence="7">ATP synthase F(1) sector subunit delta</fullName>
    </alternativeName>
    <alternativeName>
        <fullName evidence="7">F-type ATPase subunit delta</fullName>
        <shortName evidence="7">F-ATPase subunit delta</shortName>
    </alternativeName>
</protein>
<keyword evidence="4 7" id="KW-0406">Ion transport</keyword>
<gene>
    <name evidence="7 8" type="primary">atpH</name>
    <name evidence="8" type="ORF">FAK_00470</name>
</gene>
<dbReference type="AlphaFoldDB" id="A0AAU9EQT6"/>
<dbReference type="Proteomes" id="UP001366166">
    <property type="component" value="Chromosome"/>
</dbReference>
<proteinExistence type="inferred from homology"/>
<evidence type="ECO:0000256" key="3">
    <source>
        <dbReference type="ARBA" id="ARBA00022781"/>
    </source>
</evidence>
<organism evidence="8 9">
    <name type="scientific">Desulfoferula mesophila</name>
    <dbReference type="NCBI Taxonomy" id="3058419"/>
    <lineage>
        <taxon>Bacteria</taxon>
        <taxon>Pseudomonadati</taxon>
        <taxon>Thermodesulfobacteriota</taxon>
        <taxon>Desulfarculia</taxon>
        <taxon>Desulfarculales</taxon>
        <taxon>Desulfarculaceae</taxon>
        <taxon>Desulfoferula</taxon>
    </lineage>
</organism>
<dbReference type="GO" id="GO:0046933">
    <property type="term" value="F:proton-transporting ATP synthase activity, rotational mechanism"/>
    <property type="evidence" value="ECO:0007669"/>
    <property type="project" value="UniProtKB-UniRule"/>
</dbReference>
<evidence type="ECO:0000313" key="8">
    <source>
        <dbReference type="EMBL" id="BEQ12981.1"/>
    </source>
</evidence>
<reference evidence="9" key="1">
    <citation type="journal article" date="2023" name="Arch. Microbiol.">
        <title>Desulfoferula mesophilus gen. nov. sp. nov., a mesophilic sulfate-reducing bacterium isolated from a brackish lake sediment.</title>
        <authorList>
            <person name="Watanabe T."/>
            <person name="Yabe T."/>
            <person name="Tsuji J.M."/>
            <person name="Fukui M."/>
        </authorList>
    </citation>
    <scope>NUCLEOTIDE SEQUENCE [LARGE SCALE GENOMIC DNA]</scope>
    <source>
        <strain evidence="9">12FAK</strain>
    </source>
</reference>
<dbReference type="GO" id="GO:0045259">
    <property type="term" value="C:proton-transporting ATP synthase complex"/>
    <property type="evidence" value="ECO:0007669"/>
    <property type="project" value="UniProtKB-KW"/>
</dbReference>
<dbReference type="Gene3D" id="1.10.520.20">
    <property type="entry name" value="N-terminal domain of the delta subunit of the F1F0-ATP synthase"/>
    <property type="match status" value="1"/>
</dbReference>
<dbReference type="HAMAP" id="MF_01416">
    <property type="entry name" value="ATP_synth_delta_bact"/>
    <property type="match status" value="1"/>
</dbReference>
<keyword evidence="5 7" id="KW-0472">Membrane</keyword>
<dbReference type="Pfam" id="PF00213">
    <property type="entry name" value="OSCP"/>
    <property type="match status" value="1"/>
</dbReference>
<dbReference type="NCBIfam" id="TIGR01145">
    <property type="entry name" value="ATP_synt_delta"/>
    <property type="match status" value="1"/>
</dbReference>
<keyword evidence="3 7" id="KW-0375">Hydrogen ion transport</keyword>
<comment type="similarity">
    <text evidence="7">Belongs to the ATPase delta chain family.</text>
</comment>
<evidence type="ECO:0000256" key="2">
    <source>
        <dbReference type="ARBA" id="ARBA00022448"/>
    </source>
</evidence>
<evidence type="ECO:0000256" key="7">
    <source>
        <dbReference type="HAMAP-Rule" id="MF_01416"/>
    </source>
</evidence>
<dbReference type="GO" id="GO:0005886">
    <property type="term" value="C:plasma membrane"/>
    <property type="evidence" value="ECO:0007669"/>
    <property type="project" value="UniProtKB-SubCell"/>
</dbReference>
<evidence type="ECO:0000256" key="6">
    <source>
        <dbReference type="ARBA" id="ARBA00023310"/>
    </source>
</evidence>
<evidence type="ECO:0000256" key="1">
    <source>
        <dbReference type="ARBA" id="ARBA00004370"/>
    </source>
</evidence>
<comment type="function">
    <text evidence="7">F(1)F(0) ATP synthase produces ATP from ADP in the presence of a proton or sodium gradient. F-type ATPases consist of two structural domains, F(1) containing the extramembraneous catalytic core and F(0) containing the membrane proton channel, linked together by a central stalk and a peripheral stalk. During catalysis, ATP synthesis in the catalytic domain of F(1) is coupled via a rotary mechanism of the central stalk subunits to proton translocation.</text>
</comment>
<keyword evidence="9" id="KW-1185">Reference proteome</keyword>
<keyword evidence="2 7" id="KW-0813">Transport</keyword>
<keyword evidence="6 7" id="KW-0066">ATP synthesis</keyword>
<evidence type="ECO:0000256" key="5">
    <source>
        <dbReference type="ARBA" id="ARBA00023136"/>
    </source>
</evidence>
<dbReference type="PANTHER" id="PTHR11910">
    <property type="entry name" value="ATP SYNTHASE DELTA CHAIN"/>
    <property type="match status" value="1"/>
</dbReference>
<accession>A0AAU9EQT6</accession>
<dbReference type="EMBL" id="AP028679">
    <property type="protein sequence ID" value="BEQ12981.1"/>
    <property type="molecule type" value="Genomic_DNA"/>
</dbReference>
<evidence type="ECO:0000256" key="4">
    <source>
        <dbReference type="ARBA" id="ARBA00023065"/>
    </source>
</evidence>
<sequence>MTSLIVAKRYARALLELGKEDGNLDQYGKELAEVAELFTASGELEQVLASPAIDFEDRSKLLNTFLDKMGLSPIANNFFRLLMDRGRIDTVRDISRVYTRLLDEEKGITRAEVVAAAPLNEAEVSRIKEVLTTLAGRDVVLEVKEDSSLIGGVRAQIGDLVLDGTVKTQLETLKDSLRRGDYA</sequence>
<dbReference type="RefSeq" id="WP_338604099.1">
    <property type="nucleotide sequence ID" value="NZ_AP028679.1"/>
</dbReference>
<keyword evidence="7" id="KW-0139">CF(1)</keyword>
<comment type="subcellular location">
    <subcellularLocation>
        <location evidence="7">Cell membrane</location>
        <topology evidence="7">Peripheral membrane protein</topology>
    </subcellularLocation>
    <subcellularLocation>
        <location evidence="1">Membrane</location>
    </subcellularLocation>
</comment>
<name>A0AAU9EQT6_9BACT</name>
<keyword evidence="7" id="KW-1003">Cell membrane</keyword>
<dbReference type="SUPFAM" id="SSF47928">
    <property type="entry name" value="N-terminal domain of the delta subunit of the F1F0-ATP synthase"/>
    <property type="match status" value="1"/>
</dbReference>
<dbReference type="PRINTS" id="PR00125">
    <property type="entry name" value="ATPASEDELTA"/>
</dbReference>
<dbReference type="InterPro" id="IPR026015">
    <property type="entry name" value="ATP_synth_OSCP/delta_N_sf"/>
</dbReference>